<feature type="domain" description="N-acetyltransferase" evidence="1">
    <location>
        <begin position="188"/>
        <end position="337"/>
    </location>
</feature>
<dbReference type="InterPro" id="IPR016181">
    <property type="entry name" value="Acyl_CoA_acyltransferase"/>
</dbReference>
<sequence length="349" mass="39016">MNDRGTATRPPQVKCVVWDLDDTVWDGVLAEGDDVRLREGVADLIRELDARGVLQSVASKNQPSAAAAKLAELGLSDYFLFPQISWEAKSRLLERIAEQLNIGPDTLLFVDDSPFERAEVADRLPAVRSADPADLAALLDRADLPPKAASADATLRRTRYRDEARRQAYEEDFTGPRKEFLRSLDMRLTVRDANPDDLDRAAELTERTHQLNTTGLTFSKAQLRQLMSQREHTVLVASLRDRFGAYGTIGLVLLTRQAGEWRIRLFLMSCRVMGRDIGGAVLAHLAAAADRQGVRLTADFRHTDVNRPMYLLYRLSGFAAEERAGRTLRLRLGPKASRCVPDHVTLEDP</sequence>
<dbReference type="PROSITE" id="PS51186">
    <property type="entry name" value="GNAT"/>
    <property type="match status" value="1"/>
</dbReference>
<dbReference type="InterPro" id="IPR010033">
    <property type="entry name" value="HAD_SF_ppase_IIIC"/>
</dbReference>
<proteinExistence type="predicted"/>
<protein>
    <recommendedName>
        <fullName evidence="1">N-acetyltransferase domain-containing protein</fullName>
    </recommendedName>
</protein>
<evidence type="ECO:0000313" key="2">
    <source>
        <dbReference type="EMBL" id="KOG88076.1"/>
    </source>
</evidence>
<dbReference type="NCBIfam" id="TIGR01686">
    <property type="entry name" value="FkbH"/>
    <property type="match status" value="1"/>
</dbReference>
<organism evidence="2 3">
    <name type="scientific">Streptomyces varsoviensis</name>
    <dbReference type="NCBI Taxonomy" id="67373"/>
    <lineage>
        <taxon>Bacteria</taxon>
        <taxon>Bacillati</taxon>
        <taxon>Actinomycetota</taxon>
        <taxon>Actinomycetes</taxon>
        <taxon>Kitasatosporales</taxon>
        <taxon>Streptomycetaceae</taxon>
        <taxon>Streptomyces</taxon>
    </lineage>
</organism>
<comment type="caution">
    <text evidence="2">The sequence shown here is derived from an EMBL/GenBank/DDBJ whole genome shotgun (WGS) entry which is preliminary data.</text>
</comment>
<gene>
    <name evidence="2" type="ORF">ADK38_21815</name>
</gene>
<dbReference type="RefSeq" id="WP_037964379.1">
    <property type="nucleotide sequence ID" value="NZ_JBIRHZ010000005.1"/>
</dbReference>
<dbReference type="Pfam" id="PF00702">
    <property type="entry name" value="Hydrolase"/>
    <property type="match status" value="1"/>
</dbReference>
<dbReference type="InterPro" id="IPR023214">
    <property type="entry name" value="HAD_sf"/>
</dbReference>
<name>A0ABR5J4L3_9ACTN</name>
<reference evidence="2 3" key="1">
    <citation type="submission" date="2015-07" db="EMBL/GenBank/DDBJ databases">
        <authorList>
            <person name="Ju K.-S."/>
            <person name="Doroghazi J.R."/>
            <person name="Metcalf W.W."/>
        </authorList>
    </citation>
    <scope>NUCLEOTIDE SEQUENCE [LARGE SCALE GENOMIC DNA]</scope>
    <source>
        <strain evidence="2 3">NRRL B-3589</strain>
    </source>
</reference>
<dbReference type="SUPFAM" id="SSF56784">
    <property type="entry name" value="HAD-like"/>
    <property type="match status" value="1"/>
</dbReference>
<evidence type="ECO:0000259" key="1">
    <source>
        <dbReference type="PROSITE" id="PS51186"/>
    </source>
</evidence>
<dbReference type="InterPro" id="IPR000182">
    <property type="entry name" value="GNAT_dom"/>
</dbReference>
<dbReference type="NCBIfam" id="TIGR01681">
    <property type="entry name" value="HAD-SF-IIIC"/>
    <property type="match status" value="1"/>
</dbReference>
<dbReference type="InterPro" id="IPR036412">
    <property type="entry name" value="HAD-like_sf"/>
</dbReference>
<dbReference type="SUPFAM" id="SSF55729">
    <property type="entry name" value="Acyl-CoA N-acyltransferases (Nat)"/>
    <property type="match status" value="1"/>
</dbReference>
<dbReference type="Proteomes" id="UP000037020">
    <property type="component" value="Unassembled WGS sequence"/>
</dbReference>
<keyword evidence="3" id="KW-1185">Reference proteome</keyword>
<dbReference type="EMBL" id="LGUT01001868">
    <property type="protein sequence ID" value="KOG88076.1"/>
    <property type="molecule type" value="Genomic_DNA"/>
</dbReference>
<dbReference type="Gene3D" id="3.40.50.1000">
    <property type="entry name" value="HAD superfamily/HAD-like"/>
    <property type="match status" value="1"/>
</dbReference>
<evidence type="ECO:0000313" key="3">
    <source>
        <dbReference type="Proteomes" id="UP000037020"/>
    </source>
</evidence>
<accession>A0ABR5J4L3</accession>
<dbReference type="InterPro" id="IPR010037">
    <property type="entry name" value="FkbH_domain"/>
</dbReference>
<dbReference type="Gene3D" id="3.40.630.30">
    <property type="match status" value="1"/>
</dbReference>